<dbReference type="Pfam" id="PF12728">
    <property type="entry name" value="HTH_17"/>
    <property type="match status" value="1"/>
</dbReference>
<reference evidence="2 3" key="2">
    <citation type="journal article" date="2012" name="J. Bacteriol.">
        <title>Genome Sequences of Burkholderia sp. Strains CCGE1002 and H160, Isolated from Legume Nodules in Mexico and Brazil.</title>
        <authorList>
            <person name="Ormeno-Orrillo E."/>
            <person name="Rogel M.A."/>
            <person name="Chueire L.M."/>
            <person name="Tiedje J.M."/>
            <person name="Martinez-Romero E."/>
            <person name="Hungria M."/>
        </authorList>
    </citation>
    <scope>NUCLEOTIDE SEQUENCE [LARGE SCALE GENOMIC DNA]</scope>
    <source>
        <strain evidence="2 3">CCGE1002</strain>
    </source>
</reference>
<dbReference type="RefSeq" id="WP_013094139.1">
    <property type="nucleotide sequence ID" value="NC_014119.1"/>
</dbReference>
<dbReference type="GeneID" id="301097588"/>
<evidence type="ECO:0000313" key="2">
    <source>
        <dbReference type="EMBL" id="ADG20352.1"/>
    </source>
</evidence>
<organism evidence="2 3">
    <name type="scientific">Paraburkholderia atlantica</name>
    <dbReference type="NCBI Taxonomy" id="2654982"/>
    <lineage>
        <taxon>Bacteria</taxon>
        <taxon>Pseudomonadati</taxon>
        <taxon>Pseudomonadota</taxon>
        <taxon>Betaproteobacteria</taxon>
        <taxon>Burkholderiales</taxon>
        <taxon>Burkholderiaceae</taxon>
        <taxon>Paraburkholderia</taxon>
    </lineage>
</organism>
<feature type="domain" description="Helix-turn-helix" evidence="1">
    <location>
        <begin position="16"/>
        <end position="47"/>
    </location>
</feature>
<name>D5WMA6_PARAM</name>
<dbReference type="AlphaFoldDB" id="D5WMA6"/>
<dbReference type="KEGG" id="bge:BC1002_6510"/>
<gene>
    <name evidence="2" type="ordered locus">BC1002_6510</name>
</gene>
<dbReference type="InterPro" id="IPR041657">
    <property type="entry name" value="HTH_17"/>
</dbReference>
<reference evidence="3" key="1">
    <citation type="submission" date="2010-04" db="EMBL/GenBank/DDBJ databases">
        <title>Complete sequence of chromosome 3 of Burkholderia sp. CCGE1002.</title>
        <authorList>
            <consortium name="US DOE Joint Genome Institute"/>
            <person name="Lucas S."/>
            <person name="Copeland A."/>
            <person name="Lapidus A."/>
            <person name="Cheng J.-F."/>
            <person name="Bruce D."/>
            <person name="Goodwin L."/>
            <person name="Pitluck S."/>
            <person name="Chertkov O."/>
            <person name="Detter J.C."/>
            <person name="Han C."/>
            <person name="Tapia R."/>
            <person name="Land M."/>
            <person name="Hauser L."/>
            <person name="Kyrpides N."/>
            <person name="Ovchinnikova G."/>
            <person name="Martinez-Romero E."/>
            <person name="Hernandez M.A.R."/>
            <person name="Tiedje J.M."/>
            <person name="Woyke T."/>
        </authorList>
    </citation>
    <scope>NUCLEOTIDE SEQUENCE [LARGE SCALE GENOMIC DNA]</scope>
    <source>
        <strain evidence="3">CCGE1002</strain>
    </source>
</reference>
<dbReference type="STRING" id="640511.BC1002_6510"/>
<evidence type="ECO:0000313" key="3">
    <source>
        <dbReference type="Proteomes" id="UP000002190"/>
    </source>
</evidence>
<protein>
    <submittedName>
        <fullName evidence="2">DNA binding domain protein, excisionase family</fullName>
    </submittedName>
</protein>
<dbReference type="EMBL" id="CP002015">
    <property type="protein sequence ID" value="ADG20352.1"/>
    <property type="molecule type" value="Genomic_DNA"/>
</dbReference>
<dbReference type="HOGENOM" id="CLU_192670_0_0_4"/>
<dbReference type="InterPro" id="IPR010093">
    <property type="entry name" value="SinI_DNA-bd"/>
</dbReference>
<evidence type="ECO:0000259" key="1">
    <source>
        <dbReference type="Pfam" id="PF12728"/>
    </source>
</evidence>
<proteinExistence type="predicted"/>
<dbReference type="NCBIfam" id="TIGR01764">
    <property type="entry name" value="excise"/>
    <property type="match status" value="1"/>
</dbReference>
<dbReference type="GO" id="GO:0003677">
    <property type="term" value="F:DNA binding"/>
    <property type="evidence" value="ECO:0007669"/>
    <property type="project" value="InterPro"/>
</dbReference>
<dbReference type="Proteomes" id="UP000002190">
    <property type="component" value="Chromosome 3"/>
</dbReference>
<accession>D5WMA6</accession>
<sequence>MTLQADRPQSVKLHRIKNAALLLGVSKPTIYRLVRAGELTLVKLGRRASAITDDSLCAFIASHTQIVGEGSSTGS</sequence>